<organism evidence="12 13">
    <name type="scientific">Galerina marginata (strain CBS 339.88)</name>
    <dbReference type="NCBI Taxonomy" id="685588"/>
    <lineage>
        <taxon>Eukaryota</taxon>
        <taxon>Fungi</taxon>
        <taxon>Dikarya</taxon>
        <taxon>Basidiomycota</taxon>
        <taxon>Agaricomycotina</taxon>
        <taxon>Agaricomycetes</taxon>
        <taxon>Agaricomycetidae</taxon>
        <taxon>Agaricales</taxon>
        <taxon>Agaricineae</taxon>
        <taxon>Strophariaceae</taxon>
        <taxon>Galerina</taxon>
    </lineage>
</organism>
<dbReference type="InterPro" id="IPR027417">
    <property type="entry name" value="P-loop_NTPase"/>
</dbReference>
<keyword evidence="10" id="KW-0675">Receptor</keyword>
<dbReference type="EMBL" id="KL142385">
    <property type="protein sequence ID" value="KDR73656.1"/>
    <property type="molecule type" value="Genomic_DNA"/>
</dbReference>
<dbReference type="Gene3D" id="3.40.50.300">
    <property type="entry name" value="P-loop containing nucleotide triphosphate hydrolases"/>
    <property type="match status" value="1"/>
</dbReference>
<dbReference type="InterPro" id="IPR019009">
    <property type="entry name" value="SRP_receptor_beta_su"/>
</dbReference>
<keyword evidence="4 11" id="KW-0812">Transmembrane</keyword>
<evidence type="ECO:0000256" key="3">
    <source>
        <dbReference type="ARBA" id="ARBA00020256"/>
    </source>
</evidence>
<evidence type="ECO:0000256" key="11">
    <source>
        <dbReference type="SAM" id="Phobius"/>
    </source>
</evidence>
<evidence type="ECO:0000256" key="8">
    <source>
        <dbReference type="ARBA" id="ARBA00023134"/>
    </source>
</evidence>
<proteinExistence type="inferred from homology"/>
<keyword evidence="7 11" id="KW-1133">Transmembrane helix</keyword>
<comment type="subcellular location">
    <subcellularLocation>
        <location evidence="1">Endoplasmic reticulum membrane</location>
        <topology evidence="1">Single-pass membrane protein</topology>
    </subcellularLocation>
</comment>
<dbReference type="Proteomes" id="UP000027222">
    <property type="component" value="Unassembled WGS sequence"/>
</dbReference>
<evidence type="ECO:0000256" key="6">
    <source>
        <dbReference type="ARBA" id="ARBA00022824"/>
    </source>
</evidence>
<dbReference type="InterPro" id="IPR024156">
    <property type="entry name" value="Small_GTPase_ARF"/>
</dbReference>
<dbReference type="HOGENOM" id="CLU_073388_0_0_1"/>
<dbReference type="SUPFAM" id="SSF52540">
    <property type="entry name" value="P-loop containing nucleoside triphosphate hydrolases"/>
    <property type="match status" value="1"/>
</dbReference>
<evidence type="ECO:0000256" key="4">
    <source>
        <dbReference type="ARBA" id="ARBA00022692"/>
    </source>
</evidence>
<gene>
    <name evidence="12" type="ORF">GALMADRAFT_251437</name>
</gene>
<name>A0A067SRZ2_GALM3</name>
<evidence type="ECO:0000256" key="10">
    <source>
        <dbReference type="ARBA" id="ARBA00023170"/>
    </source>
</evidence>
<reference evidence="13" key="1">
    <citation type="journal article" date="2014" name="Proc. Natl. Acad. Sci. U.S.A.">
        <title>Extensive sampling of basidiomycete genomes demonstrates inadequacy of the white-rot/brown-rot paradigm for wood decay fungi.</title>
        <authorList>
            <person name="Riley R."/>
            <person name="Salamov A.A."/>
            <person name="Brown D.W."/>
            <person name="Nagy L.G."/>
            <person name="Floudas D."/>
            <person name="Held B.W."/>
            <person name="Levasseur A."/>
            <person name="Lombard V."/>
            <person name="Morin E."/>
            <person name="Otillar R."/>
            <person name="Lindquist E.A."/>
            <person name="Sun H."/>
            <person name="LaButti K.M."/>
            <person name="Schmutz J."/>
            <person name="Jabbour D."/>
            <person name="Luo H."/>
            <person name="Baker S.E."/>
            <person name="Pisabarro A.G."/>
            <person name="Walton J.D."/>
            <person name="Blanchette R.A."/>
            <person name="Henrissat B."/>
            <person name="Martin F."/>
            <person name="Cullen D."/>
            <person name="Hibbett D.S."/>
            <person name="Grigoriev I.V."/>
        </authorList>
    </citation>
    <scope>NUCLEOTIDE SEQUENCE [LARGE SCALE GENOMIC DNA]</scope>
    <source>
        <strain evidence="13">CBS 339.88</strain>
    </source>
</reference>
<dbReference type="OrthoDB" id="41266at2759"/>
<keyword evidence="5" id="KW-0547">Nucleotide-binding</keyword>
<evidence type="ECO:0000256" key="1">
    <source>
        <dbReference type="ARBA" id="ARBA00004389"/>
    </source>
</evidence>
<keyword evidence="6" id="KW-0256">Endoplasmic reticulum</keyword>
<feature type="transmembrane region" description="Helical" evidence="11">
    <location>
        <begin position="20"/>
        <end position="43"/>
    </location>
</feature>
<keyword evidence="8" id="KW-0342">GTP-binding</keyword>
<dbReference type="AlphaFoldDB" id="A0A067SRZ2"/>
<keyword evidence="9 11" id="KW-0472">Membrane</keyword>
<accession>A0A067SRZ2</accession>
<dbReference type="STRING" id="685588.A0A067SRZ2"/>
<evidence type="ECO:0000256" key="2">
    <source>
        <dbReference type="ARBA" id="ARBA00005619"/>
    </source>
</evidence>
<dbReference type="PANTHER" id="PTHR11711">
    <property type="entry name" value="ADP RIBOSYLATION FACTOR-RELATED"/>
    <property type="match status" value="1"/>
</dbReference>
<comment type="similarity">
    <text evidence="2">Belongs to the SRP receptor beta subunit family.</text>
</comment>
<evidence type="ECO:0000313" key="12">
    <source>
        <dbReference type="EMBL" id="KDR73656.1"/>
    </source>
</evidence>
<dbReference type="GO" id="GO:0005789">
    <property type="term" value="C:endoplasmic reticulum membrane"/>
    <property type="evidence" value="ECO:0007669"/>
    <property type="project" value="UniProtKB-SubCell"/>
</dbReference>
<dbReference type="Pfam" id="PF09439">
    <property type="entry name" value="SRPRB"/>
    <property type="match status" value="1"/>
</dbReference>
<evidence type="ECO:0000313" key="13">
    <source>
        <dbReference type="Proteomes" id="UP000027222"/>
    </source>
</evidence>
<evidence type="ECO:0000256" key="7">
    <source>
        <dbReference type="ARBA" id="ARBA00022989"/>
    </source>
</evidence>
<evidence type="ECO:0000256" key="9">
    <source>
        <dbReference type="ARBA" id="ARBA00023136"/>
    </source>
</evidence>
<evidence type="ECO:0000256" key="5">
    <source>
        <dbReference type="ARBA" id="ARBA00022741"/>
    </source>
</evidence>
<keyword evidence="13" id="KW-1185">Reference proteome</keyword>
<sequence length="281" mass="30228">MDAEKRPQSTPEVLPLAATFTPRSLVALSLGVALLFVIALFLLSRKKTKSRGNTFLLVGPPDAGKTSIISQLAYAQTLPTQTSMQTNSSVISLSPKKSIRVVDVPGHARLRNQFQEYLPDAKVIGFVVDANTVSRNAPAVAEHLHYVLHALTSLPPSQPQPALLIIAHKSDLFKSTSSAQTSASALAVNRVKAILERELEKRRVSQSGGINVEGLGEEGERSDLGGLECGEKEGSAFKFDEWEAGEITFIGTSIVSNTSTTAEKSASSSLEPLWDYLVEIM</sequence>
<dbReference type="GO" id="GO:0005525">
    <property type="term" value="F:GTP binding"/>
    <property type="evidence" value="ECO:0007669"/>
    <property type="project" value="UniProtKB-KW"/>
</dbReference>
<protein>
    <recommendedName>
        <fullName evidence="3">Signal recognition particle receptor subunit beta</fullName>
    </recommendedName>
</protein>